<feature type="region of interest" description="Disordered" evidence="1">
    <location>
        <begin position="92"/>
        <end position="126"/>
    </location>
</feature>
<dbReference type="OrthoDB" id="598142at2"/>
<reference evidence="2 3" key="1">
    <citation type="submission" date="2018-07" db="EMBL/GenBank/DDBJ databases">
        <title>Genomic Encyclopedia of Type Strains, Phase IV (KMG-IV): sequencing the most valuable type-strain genomes for metagenomic binning, comparative biology and taxonomic classification.</title>
        <authorList>
            <person name="Goeker M."/>
        </authorList>
    </citation>
    <scope>NUCLEOTIDE SEQUENCE [LARGE SCALE GENOMIC DNA]</scope>
    <source>
        <strain evidence="2 3">DSM 4134</strain>
    </source>
</reference>
<dbReference type="Proteomes" id="UP000256779">
    <property type="component" value="Unassembled WGS sequence"/>
</dbReference>
<evidence type="ECO:0000313" key="3">
    <source>
        <dbReference type="Proteomes" id="UP000256779"/>
    </source>
</evidence>
<protein>
    <submittedName>
        <fullName evidence="2">Uncharacterized protein DUF3127</fullName>
    </submittedName>
</protein>
<dbReference type="RefSeq" id="WP_115866772.1">
    <property type="nucleotide sequence ID" value="NZ_QREG01000002.1"/>
</dbReference>
<organism evidence="2 3">
    <name type="scientific">Marinoscillum furvescens DSM 4134</name>
    <dbReference type="NCBI Taxonomy" id="1122208"/>
    <lineage>
        <taxon>Bacteria</taxon>
        <taxon>Pseudomonadati</taxon>
        <taxon>Bacteroidota</taxon>
        <taxon>Cytophagia</taxon>
        <taxon>Cytophagales</taxon>
        <taxon>Reichenbachiellaceae</taxon>
        <taxon>Marinoscillum</taxon>
    </lineage>
</organism>
<keyword evidence="3" id="KW-1185">Reference proteome</keyword>
<sequence>MTIDGKLIEKSDTQEVSASFKKREFVVEYAENPQYPEFLKFELIQNNCQQLDAFNVGDEMTVSFNLKGRKWTDRQGVVKYFNSLQAWRLEKKSTAAPTGGADAPPPPAASDEWMKEDFSSDDDLPF</sequence>
<proteinExistence type="predicted"/>
<dbReference type="InterPro" id="IPR012340">
    <property type="entry name" value="NA-bd_OB-fold"/>
</dbReference>
<dbReference type="EMBL" id="QREG01000002">
    <property type="protein sequence ID" value="REE02171.1"/>
    <property type="molecule type" value="Genomic_DNA"/>
</dbReference>
<dbReference type="AlphaFoldDB" id="A0A3D9L738"/>
<name>A0A3D9L738_MARFU</name>
<accession>A0A3D9L738</accession>
<evidence type="ECO:0000256" key="1">
    <source>
        <dbReference type="SAM" id="MobiDB-lite"/>
    </source>
</evidence>
<dbReference type="SUPFAM" id="SSF50249">
    <property type="entry name" value="Nucleic acid-binding proteins"/>
    <property type="match status" value="1"/>
</dbReference>
<evidence type="ECO:0000313" key="2">
    <source>
        <dbReference type="EMBL" id="REE02171.1"/>
    </source>
</evidence>
<dbReference type="Pfam" id="PF11325">
    <property type="entry name" value="DUF3127"/>
    <property type="match status" value="1"/>
</dbReference>
<comment type="caution">
    <text evidence="2">The sequence shown here is derived from an EMBL/GenBank/DDBJ whole genome shotgun (WGS) entry which is preliminary data.</text>
</comment>
<dbReference type="InterPro" id="IPR021474">
    <property type="entry name" value="DUF3127"/>
</dbReference>
<gene>
    <name evidence="2" type="ORF">C7460_102195</name>
</gene>